<dbReference type="SUPFAM" id="SSF53850">
    <property type="entry name" value="Periplasmic binding protein-like II"/>
    <property type="match status" value="1"/>
</dbReference>
<dbReference type="AlphaFoldDB" id="A0A1I2ZXU4"/>
<keyword evidence="5" id="KW-1185">Reference proteome</keyword>
<gene>
    <name evidence="2" type="ORF">FHR37_003074</name>
    <name evidence="3" type="ORF">SAMN05421678_117123</name>
</gene>
<evidence type="ECO:0000256" key="1">
    <source>
        <dbReference type="SAM" id="SignalP"/>
    </source>
</evidence>
<dbReference type="OrthoDB" id="5166384at2"/>
<sequence>MNAVIGRRALLRGAAVAAAAGALPLAGCTTTKSPSTTAASGNKVKLPTYVAQTAVKYDLPAGPNGAPPPVLFTYPQNPPSATKGTPAKGGSIEILSSTDAVPPPVGKNTMWQTLNKELGAELKFDWSVGGYAQKFATALAGGELREISVIDAYETPHLPQVLEAKFEDLTPFLAGDKVKAYPNLANNPTDTWRMSVFAGKIYSVPAYQWPNSVFNMMIIRSDLAKAKGVDPQPKSGEEFLSLCKEFADPARNQWVLALPGTTLSFVLACLGAPNRWRVGKDGKWTRDYETPEYKQALGIVADLWKKQYFHPDSFSPTFDDSVPFCTGKIVMEQGFPGIWGWYMQNKKKQYPDLEIAPVRPFKWGGGGTAGTFQNADRPNSAGIRKGTSPARVKELLRVLDWLSAPVGSKEYLLAAYGVEGVDYNMTKEGPVMTERGNNESNIRVQSFAGPPQVLNLAPGPGVHDALVGMHDYFKATGPTSVPNPGLVLYSDADSSKGATLTTNMTNLANDIIQGHQPISAWADGVKTWRSNGGDQIRKEYEKSYAAEH</sequence>
<dbReference type="PANTHER" id="PTHR43649">
    <property type="entry name" value="ARABINOSE-BINDING PROTEIN-RELATED"/>
    <property type="match status" value="1"/>
</dbReference>
<feature type="signal peptide" evidence="1">
    <location>
        <begin position="1"/>
        <end position="17"/>
    </location>
</feature>
<dbReference type="InterPro" id="IPR006311">
    <property type="entry name" value="TAT_signal"/>
</dbReference>
<dbReference type="STRING" id="504797.SAMN05421678_117123"/>
<proteinExistence type="predicted"/>
<organism evidence="3 4">
    <name type="scientific">Actinopolymorpha cephalotaxi</name>
    <dbReference type="NCBI Taxonomy" id="504797"/>
    <lineage>
        <taxon>Bacteria</taxon>
        <taxon>Bacillati</taxon>
        <taxon>Actinomycetota</taxon>
        <taxon>Actinomycetes</taxon>
        <taxon>Propionibacteriales</taxon>
        <taxon>Actinopolymorphaceae</taxon>
        <taxon>Actinopolymorpha</taxon>
    </lineage>
</organism>
<protein>
    <submittedName>
        <fullName evidence="2 3">Aldouronate transport system substrate-binding protein</fullName>
    </submittedName>
</protein>
<keyword evidence="1" id="KW-0732">Signal</keyword>
<dbReference type="Gene3D" id="3.40.190.10">
    <property type="entry name" value="Periplasmic binding protein-like II"/>
    <property type="match status" value="2"/>
</dbReference>
<dbReference type="RefSeq" id="WP_092888039.1">
    <property type="nucleotide sequence ID" value="NZ_FOOI01000017.1"/>
</dbReference>
<dbReference type="PROSITE" id="PS51318">
    <property type="entry name" value="TAT"/>
    <property type="match status" value="1"/>
</dbReference>
<evidence type="ECO:0000313" key="5">
    <source>
        <dbReference type="Proteomes" id="UP000533017"/>
    </source>
</evidence>
<reference evidence="2 5" key="2">
    <citation type="submission" date="2020-07" db="EMBL/GenBank/DDBJ databases">
        <title>Sequencing the genomes of 1000 actinobacteria strains.</title>
        <authorList>
            <person name="Klenk H.-P."/>
        </authorList>
    </citation>
    <scope>NUCLEOTIDE SEQUENCE [LARGE SCALE GENOMIC DNA]</scope>
    <source>
        <strain evidence="2 5">DSM 45117</strain>
    </source>
</reference>
<dbReference type="Proteomes" id="UP000199052">
    <property type="component" value="Unassembled WGS sequence"/>
</dbReference>
<dbReference type="Proteomes" id="UP000533017">
    <property type="component" value="Unassembled WGS sequence"/>
</dbReference>
<name>A0A1I2ZXU4_9ACTN</name>
<accession>A0A1I2ZXU4</accession>
<dbReference type="InterPro" id="IPR050490">
    <property type="entry name" value="Bact_solute-bd_prot1"/>
</dbReference>
<evidence type="ECO:0000313" key="4">
    <source>
        <dbReference type="Proteomes" id="UP000199052"/>
    </source>
</evidence>
<evidence type="ECO:0000313" key="2">
    <source>
        <dbReference type="EMBL" id="NYH84223.1"/>
    </source>
</evidence>
<dbReference type="EMBL" id="FOOI01000017">
    <property type="protein sequence ID" value="SFH42475.1"/>
    <property type="molecule type" value="Genomic_DNA"/>
</dbReference>
<dbReference type="PANTHER" id="PTHR43649:SF12">
    <property type="entry name" value="DIACETYLCHITOBIOSE BINDING PROTEIN DASA"/>
    <property type="match status" value="1"/>
</dbReference>
<dbReference type="EMBL" id="JACBZA010000001">
    <property type="protein sequence ID" value="NYH84223.1"/>
    <property type="molecule type" value="Genomic_DNA"/>
</dbReference>
<reference evidence="3 4" key="1">
    <citation type="submission" date="2016-10" db="EMBL/GenBank/DDBJ databases">
        <authorList>
            <person name="de Groot N.N."/>
        </authorList>
    </citation>
    <scope>NUCLEOTIDE SEQUENCE [LARGE SCALE GENOMIC DNA]</scope>
    <source>
        <strain evidence="3 4">CPCC 202808</strain>
    </source>
</reference>
<evidence type="ECO:0000313" key="3">
    <source>
        <dbReference type="EMBL" id="SFH42475.1"/>
    </source>
</evidence>
<feature type="chain" id="PRO_5039003721" evidence="1">
    <location>
        <begin position="18"/>
        <end position="548"/>
    </location>
</feature>